<protein>
    <submittedName>
        <fullName evidence="1">Uncharacterized protein</fullName>
    </submittedName>
</protein>
<organism evidence="1 2">
    <name type="scientific">Flagellimonas algicola</name>
    <dbReference type="NCBI Taxonomy" id="2583815"/>
    <lineage>
        <taxon>Bacteria</taxon>
        <taxon>Pseudomonadati</taxon>
        <taxon>Bacteroidota</taxon>
        <taxon>Flavobacteriia</taxon>
        <taxon>Flavobacteriales</taxon>
        <taxon>Flavobacteriaceae</taxon>
        <taxon>Flagellimonas</taxon>
    </lineage>
</organism>
<dbReference type="RefSeq" id="WP_138837648.1">
    <property type="nucleotide sequence ID" value="NZ_VCNI01000002.1"/>
</dbReference>
<comment type="caution">
    <text evidence="1">The sequence shown here is derived from an EMBL/GenBank/DDBJ whole genome shotgun (WGS) entry which is preliminary data.</text>
</comment>
<sequence length="286" mass="32623">MNRIPFILLLAFLHSCAQKPWYGDLTYLGKLPSKLNEISGITTNDGETIWAIEDNGNKNQIYAVNPEANLIKQFKIDNAKNHDWEDLARDPEGNIYIGDFGNNNNERENLRILKVPNPDQAQEGKIKVEKIKFHYPEQKKFPPKKSKLHFDCEAFFYHNNFLYLITKDRARPYLGKAYIYKVPAEKGDHAAALVGEFVSCTDPLFCSITGADISPDGTKIALLGSGFIWLFTDFNSDDFTQGKLQTIDVLHRTQQESICFKDNNTILIADEQSKTKGRNLYSYTLD</sequence>
<dbReference type="EMBL" id="VCNI01000002">
    <property type="protein sequence ID" value="TMU55470.1"/>
    <property type="molecule type" value="Genomic_DNA"/>
</dbReference>
<evidence type="ECO:0000313" key="1">
    <source>
        <dbReference type="EMBL" id="TMU55470.1"/>
    </source>
</evidence>
<dbReference type="SUPFAM" id="SSF101898">
    <property type="entry name" value="NHL repeat"/>
    <property type="match status" value="1"/>
</dbReference>
<proteinExistence type="predicted"/>
<accession>A0ABY2WLG3</accession>
<dbReference type="Gene3D" id="2.120.10.30">
    <property type="entry name" value="TolB, C-terminal domain"/>
    <property type="match status" value="1"/>
</dbReference>
<gene>
    <name evidence="1" type="ORF">FGG15_14970</name>
</gene>
<name>A0ABY2WLG3_9FLAO</name>
<reference evidence="1 2" key="1">
    <citation type="submission" date="2019-05" db="EMBL/GenBank/DDBJ databases">
        <title>Flagellimonas sp. AsT0115, sp. nov., isolated from a marine red algae, Asparagopsis taxiformis.</title>
        <authorList>
            <person name="Kim J."/>
            <person name="Jeong S.E."/>
            <person name="Jeon C.O."/>
        </authorList>
    </citation>
    <scope>NUCLEOTIDE SEQUENCE [LARGE SCALE GENOMIC DNA]</scope>
    <source>
        <strain evidence="1 2">AsT0115</strain>
    </source>
</reference>
<evidence type="ECO:0000313" key="2">
    <source>
        <dbReference type="Proteomes" id="UP000751614"/>
    </source>
</evidence>
<dbReference type="Proteomes" id="UP000751614">
    <property type="component" value="Unassembled WGS sequence"/>
</dbReference>
<keyword evidence="2" id="KW-1185">Reference proteome</keyword>
<dbReference type="InterPro" id="IPR011042">
    <property type="entry name" value="6-blade_b-propeller_TolB-like"/>
</dbReference>